<dbReference type="GO" id="GO:0097510">
    <property type="term" value="P:base-excision repair, AP site formation via deaminated base removal"/>
    <property type="evidence" value="ECO:0007669"/>
    <property type="project" value="TreeGrafter"/>
</dbReference>
<organism evidence="12 13">
    <name type="scientific">Cutaneotrichosporon cavernicola</name>
    <dbReference type="NCBI Taxonomy" id="279322"/>
    <lineage>
        <taxon>Eukaryota</taxon>
        <taxon>Fungi</taxon>
        <taxon>Dikarya</taxon>
        <taxon>Basidiomycota</taxon>
        <taxon>Agaricomycotina</taxon>
        <taxon>Tremellomycetes</taxon>
        <taxon>Trichosporonales</taxon>
        <taxon>Trichosporonaceae</taxon>
        <taxon>Cutaneotrichosporon</taxon>
    </lineage>
</organism>
<dbReference type="InterPro" id="IPR002043">
    <property type="entry name" value="UDG_fam1"/>
</dbReference>
<keyword evidence="6 7" id="KW-0539">Nucleus</keyword>
<comment type="subcellular location">
    <subcellularLocation>
        <location evidence="7">Mitochondrion</location>
    </subcellularLocation>
    <subcellularLocation>
        <location evidence="7">Nucleus</location>
    </subcellularLocation>
</comment>
<evidence type="ECO:0000256" key="6">
    <source>
        <dbReference type="ARBA" id="ARBA00023242"/>
    </source>
</evidence>
<evidence type="ECO:0000313" key="13">
    <source>
        <dbReference type="Proteomes" id="UP001233271"/>
    </source>
</evidence>
<dbReference type="GO" id="GO:0004844">
    <property type="term" value="F:uracil DNA N-glycosylase activity"/>
    <property type="evidence" value="ECO:0007669"/>
    <property type="project" value="UniProtKB-UniRule"/>
</dbReference>
<dbReference type="NCBIfam" id="NF003588">
    <property type="entry name" value="PRK05254.1-1"/>
    <property type="match status" value="1"/>
</dbReference>
<feature type="active site" description="Proton acceptor" evidence="7 8">
    <location>
        <position position="156"/>
    </location>
</feature>
<reference evidence="12" key="1">
    <citation type="journal article" date="2023" name="BMC Genomics">
        <title>Chromosome-level genome assemblies of Cutaneotrichosporon spp. (Trichosporonales, Basidiomycota) reveal imbalanced evolution between nucleotide sequences and chromosome synteny.</title>
        <authorList>
            <person name="Kobayashi Y."/>
            <person name="Kayamori A."/>
            <person name="Aoki K."/>
            <person name="Shiwa Y."/>
            <person name="Matsutani M."/>
            <person name="Fujita N."/>
            <person name="Sugita T."/>
            <person name="Iwasaki W."/>
            <person name="Tanaka N."/>
            <person name="Takashima M."/>
        </authorList>
    </citation>
    <scope>NUCLEOTIDE SEQUENCE</scope>
    <source>
        <strain evidence="12">HIS019</strain>
    </source>
</reference>
<keyword evidence="3 7" id="KW-0378">Hydrolase</keyword>
<dbReference type="SUPFAM" id="SSF52141">
    <property type="entry name" value="Uracil-DNA glycosylase-like"/>
    <property type="match status" value="1"/>
</dbReference>
<dbReference type="RefSeq" id="XP_060458687.1">
    <property type="nucleotide sequence ID" value="XM_060602277.1"/>
</dbReference>
<keyword evidence="2 7" id="KW-0227">DNA damage</keyword>
<evidence type="ECO:0000256" key="7">
    <source>
        <dbReference type="HAMAP-Rule" id="MF_03166"/>
    </source>
</evidence>
<dbReference type="CDD" id="cd10027">
    <property type="entry name" value="UDG-F1-like"/>
    <property type="match status" value="1"/>
</dbReference>
<keyword evidence="4 7" id="KW-0496">Mitochondrion</keyword>
<dbReference type="NCBIfam" id="NF003592">
    <property type="entry name" value="PRK05254.1-5"/>
    <property type="match status" value="1"/>
</dbReference>
<accession>A0AA48QXK1</accession>
<dbReference type="GeneID" id="85497292"/>
<keyword evidence="5 7" id="KW-0234">DNA repair</keyword>
<dbReference type="Pfam" id="PF03167">
    <property type="entry name" value="UDG"/>
    <property type="match status" value="1"/>
</dbReference>
<evidence type="ECO:0000256" key="9">
    <source>
        <dbReference type="RuleBase" id="RU003780"/>
    </source>
</evidence>
<evidence type="ECO:0000256" key="1">
    <source>
        <dbReference type="ARBA" id="ARBA00008184"/>
    </source>
</evidence>
<dbReference type="PANTHER" id="PTHR11264:SF0">
    <property type="entry name" value="URACIL-DNA GLYCOSYLASE"/>
    <property type="match status" value="1"/>
</dbReference>
<feature type="region of interest" description="Disordered" evidence="10">
    <location>
        <begin position="1"/>
        <end position="26"/>
    </location>
</feature>
<evidence type="ECO:0000256" key="8">
    <source>
        <dbReference type="PROSITE-ProRule" id="PRU10072"/>
    </source>
</evidence>
<keyword evidence="13" id="KW-1185">Reference proteome</keyword>
<gene>
    <name evidence="7 12" type="primary">UNG1</name>
    <name evidence="12" type="ORF">CcaverHIS019_0510500</name>
</gene>
<dbReference type="SMART" id="SM00986">
    <property type="entry name" value="UDG"/>
    <property type="match status" value="1"/>
</dbReference>
<comment type="function">
    <text evidence="7 9">Excises uracil residues from the DNA which can arise as a result of misincorporation of dUMP residues by DNA polymerase or due to deamination of cytosine.</text>
</comment>
<protein>
    <recommendedName>
        <fullName evidence="7 9">Uracil-DNA glycosylase</fullName>
        <shortName evidence="7">UDG</shortName>
        <ecNumber evidence="7 9">3.2.2.27</ecNumber>
    </recommendedName>
</protein>
<dbReference type="Gene3D" id="3.40.470.10">
    <property type="entry name" value="Uracil-DNA glycosylase-like domain"/>
    <property type="match status" value="1"/>
</dbReference>
<dbReference type="PANTHER" id="PTHR11264">
    <property type="entry name" value="URACIL-DNA GLYCOSYLASE"/>
    <property type="match status" value="1"/>
</dbReference>
<comment type="catalytic activity">
    <reaction evidence="7 9">
        <text>Hydrolyzes single-stranded DNA or mismatched double-stranded DNA and polynucleotides, releasing free uracil.</text>
        <dbReference type="EC" id="3.2.2.27"/>
    </reaction>
</comment>
<sequence length="328" mass="35448">MPPKAITSYFKPKTPPGAALTSTRRTKGSLTDAARAAIQAGVDGPIDGPTPAKRAKLSTAAVNSGGLGLARAESRDELRKTLEAHPTIAPLLKLELDTLGEGWLLALQDELTKPYFLKFIMAEQETKKIFPPAEDIYSWSRFCPLDDVRVVIVGQDPYHGDGQSHGLAFSVKEGVKIPPSLRNMYKELAAEFPDFGTPSHGNLTAWAKQGVLMLNTSLTVRAHQAGSHANQGWEQFTAAVLKAVTDRLGDATEAPGANGVVIMAWGNHAAKMIAGLNTKRHLVLKSAHPSPLSASRGFFGNNHFKKANEWLQERYTVKGVIDWKIPGA</sequence>
<dbReference type="AlphaFoldDB" id="A0AA48QXK1"/>
<dbReference type="EC" id="3.2.2.27" evidence="7 9"/>
<evidence type="ECO:0000313" key="12">
    <source>
        <dbReference type="EMBL" id="BEI93422.1"/>
    </source>
</evidence>
<dbReference type="HAMAP" id="MF_00148">
    <property type="entry name" value="UDG"/>
    <property type="match status" value="1"/>
</dbReference>
<dbReference type="InterPro" id="IPR018085">
    <property type="entry name" value="Ura-DNA_Glyclase_AS"/>
</dbReference>
<dbReference type="EMBL" id="AP028216">
    <property type="protein sequence ID" value="BEI93422.1"/>
    <property type="molecule type" value="Genomic_DNA"/>
</dbReference>
<evidence type="ECO:0000256" key="2">
    <source>
        <dbReference type="ARBA" id="ARBA00022763"/>
    </source>
</evidence>
<dbReference type="NCBIfam" id="NF003589">
    <property type="entry name" value="PRK05254.1-2"/>
    <property type="match status" value="1"/>
</dbReference>
<evidence type="ECO:0000256" key="10">
    <source>
        <dbReference type="SAM" id="MobiDB-lite"/>
    </source>
</evidence>
<comment type="similarity">
    <text evidence="1 7 9">Belongs to the uracil-DNA glycosylase (UDG) superfamily. UNG family.</text>
</comment>
<dbReference type="SMART" id="SM00987">
    <property type="entry name" value="UreE_C"/>
    <property type="match status" value="1"/>
</dbReference>
<name>A0AA48QXK1_9TREE</name>
<evidence type="ECO:0000256" key="4">
    <source>
        <dbReference type="ARBA" id="ARBA00023128"/>
    </source>
</evidence>
<evidence type="ECO:0000259" key="11">
    <source>
        <dbReference type="SMART" id="SM00986"/>
    </source>
</evidence>
<dbReference type="InterPro" id="IPR036895">
    <property type="entry name" value="Uracil-DNA_glycosylase-like_sf"/>
</dbReference>
<dbReference type="GO" id="GO:0005739">
    <property type="term" value="C:mitochondrion"/>
    <property type="evidence" value="ECO:0007669"/>
    <property type="project" value="UniProtKB-SubCell"/>
</dbReference>
<dbReference type="Proteomes" id="UP001233271">
    <property type="component" value="Chromosome 5"/>
</dbReference>
<feature type="domain" description="Uracil-DNA glycosylase-like" evidence="11">
    <location>
        <begin position="141"/>
        <end position="311"/>
    </location>
</feature>
<evidence type="ECO:0000256" key="5">
    <source>
        <dbReference type="ARBA" id="ARBA00023204"/>
    </source>
</evidence>
<dbReference type="NCBIfam" id="TIGR00628">
    <property type="entry name" value="ung"/>
    <property type="match status" value="1"/>
</dbReference>
<evidence type="ECO:0000256" key="3">
    <source>
        <dbReference type="ARBA" id="ARBA00022801"/>
    </source>
</evidence>
<dbReference type="GO" id="GO:0005634">
    <property type="term" value="C:nucleus"/>
    <property type="evidence" value="ECO:0007669"/>
    <property type="project" value="UniProtKB-SubCell"/>
</dbReference>
<dbReference type="FunFam" id="3.40.470.10:FF:000007">
    <property type="entry name" value="Uracil-DNA glycosylase"/>
    <property type="match status" value="1"/>
</dbReference>
<dbReference type="InterPro" id="IPR005122">
    <property type="entry name" value="Uracil-DNA_glycosylase-like"/>
</dbReference>
<dbReference type="PROSITE" id="PS00130">
    <property type="entry name" value="U_DNA_GLYCOSYLASE"/>
    <property type="match status" value="1"/>
</dbReference>
<proteinExistence type="inferred from homology"/>
<dbReference type="KEGG" id="ccac:CcaHIS019_0510500"/>